<organism evidence="2 3">
    <name type="scientific">Pseudonocardia dioxanivorans (strain ATCC 55486 / DSM 44775 / JCM 13855 / CB1190)</name>
    <dbReference type="NCBI Taxonomy" id="675635"/>
    <lineage>
        <taxon>Bacteria</taxon>
        <taxon>Bacillati</taxon>
        <taxon>Actinomycetota</taxon>
        <taxon>Actinomycetes</taxon>
        <taxon>Pseudonocardiales</taxon>
        <taxon>Pseudonocardiaceae</taxon>
        <taxon>Pseudonocardia</taxon>
    </lineage>
</organism>
<protein>
    <submittedName>
        <fullName evidence="2">FhuF/siderophore biosynthesis protein</fullName>
    </submittedName>
</protein>
<keyword evidence="3" id="KW-1185">Reference proteome</keyword>
<proteinExistence type="predicted"/>
<dbReference type="eggNOG" id="COG4114">
    <property type="taxonomic scope" value="Bacteria"/>
</dbReference>
<accession>F4CVL1</accession>
<gene>
    <name evidence="2" type="ordered locus">Psed_1956</name>
</gene>
<dbReference type="InterPro" id="IPR024726">
    <property type="entry name" value="FhuF_C"/>
</dbReference>
<dbReference type="HOGENOM" id="CLU_071559_0_0_11"/>
<dbReference type="Proteomes" id="UP000007809">
    <property type="component" value="Chromosome"/>
</dbReference>
<feature type="domain" description="Ferric siderophore reductase C-terminal" evidence="1">
    <location>
        <begin position="266"/>
        <end position="286"/>
    </location>
</feature>
<evidence type="ECO:0000259" key="1">
    <source>
        <dbReference type="Pfam" id="PF11575"/>
    </source>
</evidence>
<evidence type="ECO:0000313" key="2">
    <source>
        <dbReference type="EMBL" id="AEA24186.1"/>
    </source>
</evidence>
<dbReference type="Pfam" id="PF11575">
    <property type="entry name" value="FhuF_C"/>
    <property type="match status" value="1"/>
</dbReference>
<sequence length="289" mass="29922">MARCAAVITRSAQSYARSATAPAARLARVGRENAAMVGVTGAAGVVDVRAALADVAGFNEFFRVDTNPAEAVDPTWRPLSDLYTDPGPLAARIAHVARVLGGDGGPVDDRIAASITLQGMAARVLSAPLAVVILHDVLPAFTARDVHWRVSATGPWPLWVGDPGVLAGPGLGEAELAGRLADLLVEEHLAPLVEAVRAQVRVSARTLWGNAASSVAAGKRLVGLDRPAAAARAARIAQVVLDHPALAATGERRAAVAPDVGWTFRRRSCCLYYRAPGGGTCGDCVLAAR</sequence>
<name>F4CVL1_PSEUX</name>
<dbReference type="GO" id="GO:0051537">
    <property type="term" value="F:2 iron, 2 sulfur cluster binding"/>
    <property type="evidence" value="ECO:0007669"/>
    <property type="project" value="InterPro"/>
</dbReference>
<reference evidence="2 3" key="1">
    <citation type="journal article" date="2011" name="J. Bacteriol.">
        <title>Genome sequence of the 1,4-dioxane-degrading Pseudonocardia dioxanivorans strain CB1190.</title>
        <authorList>
            <person name="Sales C.M."/>
            <person name="Mahendra S."/>
            <person name="Grostern A."/>
            <person name="Parales R.E."/>
            <person name="Goodwin L.A."/>
            <person name="Woyke T."/>
            <person name="Nolan M."/>
            <person name="Lapidus A."/>
            <person name="Chertkov O."/>
            <person name="Ovchinnikova G."/>
            <person name="Sczyrba A."/>
            <person name="Alvarez-Cohen L."/>
        </authorList>
    </citation>
    <scope>NUCLEOTIDE SEQUENCE [LARGE SCALE GENOMIC DNA]</scope>
    <source>
        <strain evidence="3">ATCC 55486 / DSM 44775 / JCM 13855 / CB1190</strain>
    </source>
</reference>
<dbReference type="KEGG" id="pdx:Psed_1956"/>
<dbReference type="AlphaFoldDB" id="F4CVL1"/>
<dbReference type="STRING" id="675635.Psed_1956"/>
<evidence type="ECO:0000313" key="3">
    <source>
        <dbReference type="Proteomes" id="UP000007809"/>
    </source>
</evidence>
<dbReference type="EMBL" id="CP002593">
    <property type="protein sequence ID" value="AEA24186.1"/>
    <property type="molecule type" value="Genomic_DNA"/>
</dbReference>